<evidence type="ECO:0000259" key="2">
    <source>
        <dbReference type="Pfam" id="PF07885"/>
    </source>
</evidence>
<dbReference type="Proteomes" id="UP000639010">
    <property type="component" value="Unassembled WGS sequence"/>
</dbReference>
<reference evidence="3 4" key="1">
    <citation type="submission" date="2020-10" db="EMBL/GenBank/DDBJ databases">
        <title>Genomic Encyclopedia of Type Strains, Phase IV (KMG-IV): sequencing the most valuable type-strain genomes for metagenomic binning, comparative biology and taxonomic classification.</title>
        <authorList>
            <person name="Goeker M."/>
        </authorList>
    </citation>
    <scope>NUCLEOTIDE SEQUENCE [LARGE SCALE GENOMIC DNA]</scope>
    <source>
        <strain evidence="3 4">DSM 4194</strain>
    </source>
</reference>
<evidence type="ECO:0000256" key="1">
    <source>
        <dbReference type="SAM" id="Phobius"/>
    </source>
</evidence>
<keyword evidence="4" id="KW-1185">Reference proteome</keyword>
<keyword evidence="1" id="KW-0472">Membrane</keyword>
<proteinExistence type="predicted"/>
<dbReference type="SUPFAM" id="SSF81324">
    <property type="entry name" value="Voltage-gated potassium channels"/>
    <property type="match status" value="1"/>
</dbReference>
<organism evidence="3 4">
    <name type="scientific">Desulfomicrobium macestii</name>
    <dbReference type="NCBI Taxonomy" id="90731"/>
    <lineage>
        <taxon>Bacteria</taxon>
        <taxon>Pseudomonadati</taxon>
        <taxon>Thermodesulfobacteriota</taxon>
        <taxon>Desulfovibrionia</taxon>
        <taxon>Desulfovibrionales</taxon>
        <taxon>Desulfomicrobiaceae</taxon>
        <taxon>Desulfomicrobium</taxon>
    </lineage>
</organism>
<feature type="non-terminal residue" evidence="3">
    <location>
        <position position="1"/>
    </location>
</feature>
<comment type="caution">
    <text evidence="3">The sequence shown here is derived from an EMBL/GenBank/DDBJ whole genome shotgun (WGS) entry which is preliminary data.</text>
</comment>
<dbReference type="Gene3D" id="1.10.287.70">
    <property type="match status" value="1"/>
</dbReference>
<sequence>PWGFDPDRVPHEKFTQGNLYFWMALTWGGLQCHGSQRFKIIAQDRSYIEERMASGIWWERLTYKMWYYCSDCGQSMFFWGILSLILAFAFGILYYSIGGSNFNTAFLKGNDGNPGFWALQYYSIVTFTTLGFGDIVPKTGVAAFLVTLEVITGYIMLGGLIAIFANRLAKRND</sequence>
<protein>
    <recommendedName>
        <fullName evidence="2">Potassium channel domain-containing protein</fullName>
    </recommendedName>
</protein>
<gene>
    <name evidence="3" type="ORF">H4684_004144</name>
</gene>
<feature type="domain" description="Potassium channel" evidence="2">
    <location>
        <begin position="84"/>
        <end position="169"/>
    </location>
</feature>
<dbReference type="EMBL" id="JADBGG010000085">
    <property type="protein sequence ID" value="MBE1427447.1"/>
    <property type="molecule type" value="Genomic_DNA"/>
</dbReference>
<feature type="transmembrane region" description="Helical" evidence="1">
    <location>
        <begin position="116"/>
        <end position="136"/>
    </location>
</feature>
<dbReference type="Pfam" id="PF07885">
    <property type="entry name" value="Ion_trans_2"/>
    <property type="match status" value="1"/>
</dbReference>
<name>A0ABR9H9P0_9BACT</name>
<feature type="transmembrane region" description="Helical" evidence="1">
    <location>
        <begin position="142"/>
        <end position="165"/>
    </location>
</feature>
<feature type="transmembrane region" description="Helical" evidence="1">
    <location>
        <begin position="76"/>
        <end position="95"/>
    </location>
</feature>
<evidence type="ECO:0000313" key="3">
    <source>
        <dbReference type="EMBL" id="MBE1427447.1"/>
    </source>
</evidence>
<evidence type="ECO:0000313" key="4">
    <source>
        <dbReference type="Proteomes" id="UP000639010"/>
    </source>
</evidence>
<keyword evidence="1" id="KW-1133">Transmembrane helix</keyword>
<keyword evidence="1" id="KW-0812">Transmembrane</keyword>
<dbReference type="InterPro" id="IPR013099">
    <property type="entry name" value="K_chnl_dom"/>
</dbReference>
<accession>A0ABR9H9P0</accession>